<proteinExistence type="predicted"/>
<accession>A0A5C6M3J0</accession>
<organism evidence="2 3">
    <name type="scientific">Planctomyces bekefii</name>
    <dbReference type="NCBI Taxonomy" id="1653850"/>
    <lineage>
        <taxon>Bacteria</taxon>
        <taxon>Pseudomonadati</taxon>
        <taxon>Planctomycetota</taxon>
        <taxon>Planctomycetia</taxon>
        <taxon>Planctomycetales</taxon>
        <taxon>Planctomycetaceae</taxon>
        <taxon>Planctomyces</taxon>
    </lineage>
</organism>
<evidence type="ECO:0000313" key="2">
    <source>
        <dbReference type="EMBL" id="TWW08669.1"/>
    </source>
</evidence>
<dbReference type="EMBL" id="SRHE01000558">
    <property type="protein sequence ID" value="TWW08669.1"/>
    <property type="molecule type" value="Genomic_DNA"/>
</dbReference>
<comment type="caution">
    <text evidence="2">The sequence shown here is derived from an EMBL/GenBank/DDBJ whole genome shotgun (WGS) entry which is preliminary data.</text>
</comment>
<dbReference type="SUPFAM" id="SSF46626">
    <property type="entry name" value="Cytochrome c"/>
    <property type="match status" value="1"/>
</dbReference>
<dbReference type="InterPro" id="IPR036909">
    <property type="entry name" value="Cyt_c-like_dom_sf"/>
</dbReference>
<evidence type="ECO:0008006" key="4">
    <source>
        <dbReference type="Google" id="ProtNLM"/>
    </source>
</evidence>
<gene>
    <name evidence="2" type="ORF">E3A20_22020</name>
</gene>
<reference evidence="2 3" key="1">
    <citation type="submission" date="2019-08" db="EMBL/GenBank/DDBJ databases">
        <title>100 year-old enigma solved: identification of Planctomyces bekefii, the type genus and species of the phylum Planctomycetes.</title>
        <authorList>
            <person name="Svetlana D.N."/>
            <person name="Overmann J."/>
        </authorList>
    </citation>
    <scope>NUCLEOTIDE SEQUENCE [LARGE SCALE GENOMIC DNA]</scope>
    <source>
        <strain evidence="2">Phe10_nw2017</strain>
    </source>
</reference>
<dbReference type="AlphaFoldDB" id="A0A5C6M3J0"/>
<dbReference type="GO" id="GO:0009055">
    <property type="term" value="F:electron transfer activity"/>
    <property type="evidence" value="ECO:0007669"/>
    <property type="project" value="InterPro"/>
</dbReference>
<feature type="chain" id="PRO_5023118066" description="Cytochrome c domain-containing protein" evidence="1">
    <location>
        <begin position="20"/>
        <end position="236"/>
    </location>
</feature>
<feature type="signal peptide" evidence="1">
    <location>
        <begin position="1"/>
        <end position="19"/>
    </location>
</feature>
<dbReference type="Proteomes" id="UP000321083">
    <property type="component" value="Unassembled WGS sequence"/>
</dbReference>
<evidence type="ECO:0000313" key="3">
    <source>
        <dbReference type="Proteomes" id="UP000321083"/>
    </source>
</evidence>
<sequence>MRISCIALLFVLMIPACQATKHSQLEADQTAPAPVPTPNPPAANATDLWTCTGTPQQSLKFSIRPWVLDRFRGYFSGSLSLTYNCDKATAAGGMDGTLGAFMWKCRAVSGQVGAANITVSGIKLPNGTLAAHVHRVAENTDIMLPCVDRQATPPATAPTFASVKDIIATKCASCHTAGNQSPALSTLPEIKANRALMQQMIESGKMPYSQPTWRTTDQGKKVIEWLKFGAEFQSQP</sequence>
<evidence type="ECO:0000256" key="1">
    <source>
        <dbReference type="SAM" id="SignalP"/>
    </source>
</evidence>
<reference evidence="2 3" key="2">
    <citation type="submission" date="2019-08" db="EMBL/GenBank/DDBJ databases">
        <authorList>
            <person name="Henke P."/>
        </authorList>
    </citation>
    <scope>NUCLEOTIDE SEQUENCE [LARGE SCALE GENOMIC DNA]</scope>
    <source>
        <strain evidence="2">Phe10_nw2017</strain>
    </source>
</reference>
<keyword evidence="1" id="KW-0732">Signal</keyword>
<name>A0A5C6M3J0_9PLAN</name>
<protein>
    <recommendedName>
        <fullName evidence="4">Cytochrome c domain-containing protein</fullName>
    </recommendedName>
</protein>
<keyword evidence="3" id="KW-1185">Reference proteome</keyword>
<dbReference type="GO" id="GO:0020037">
    <property type="term" value="F:heme binding"/>
    <property type="evidence" value="ECO:0007669"/>
    <property type="project" value="InterPro"/>
</dbReference>